<evidence type="ECO:0000256" key="4">
    <source>
        <dbReference type="ARBA" id="ARBA00022679"/>
    </source>
</evidence>
<dbReference type="GO" id="GO:0016763">
    <property type="term" value="F:pentosyltransferase activity"/>
    <property type="evidence" value="ECO:0007669"/>
    <property type="project" value="TreeGrafter"/>
</dbReference>
<comment type="caution">
    <text evidence="9">The sequence shown here is derived from an EMBL/GenBank/DDBJ whole genome shotgun (WGS) entry which is preliminary data.</text>
</comment>
<dbReference type="PANTHER" id="PTHR33908:SF11">
    <property type="entry name" value="MEMBRANE PROTEIN"/>
    <property type="match status" value="1"/>
</dbReference>
<comment type="subcellular location">
    <subcellularLocation>
        <location evidence="1">Cell membrane</location>
        <topology evidence="1">Multi-pass membrane protein</topology>
    </subcellularLocation>
</comment>
<gene>
    <name evidence="9" type="ORF">KSF_039450</name>
</gene>
<keyword evidence="3" id="KW-0328">Glycosyltransferase</keyword>
<evidence type="ECO:0000256" key="2">
    <source>
        <dbReference type="ARBA" id="ARBA00022475"/>
    </source>
</evidence>
<evidence type="ECO:0008006" key="11">
    <source>
        <dbReference type="Google" id="ProtNLM"/>
    </source>
</evidence>
<dbReference type="GO" id="GO:0009103">
    <property type="term" value="P:lipopolysaccharide biosynthetic process"/>
    <property type="evidence" value="ECO:0007669"/>
    <property type="project" value="UniProtKB-ARBA"/>
</dbReference>
<evidence type="ECO:0000256" key="5">
    <source>
        <dbReference type="ARBA" id="ARBA00022692"/>
    </source>
</evidence>
<feature type="transmembrane region" description="Helical" evidence="8">
    <location>
        <begin position="233"/>
        <end position="254"/>
    </location>
</feature>
<evidence type="ECO:0000313" key="10">
    <source>
        <dbReference type="Proteomes" id="UP000597444"/>
    </source>
</evidence>
<evidence type="ECO:0000256" key="8">
    <source>
        <dbReference type="SAM" id="Phobius"/>
    </source>
</evidence>
<feature type="transmembrane region" description="Helical" evidence="8">
    <location>
        <begin position="379"/>
        <end position="395"/>
    </location>
</feature>
<feature type="transmembrane region" description="Helical" evidence="8">
    <location>
        <begin position="188"/>
        <end position="204"/>
    </location>
</feature>
<dbReference type="RefSeq" id="WP_220204665.1">
    <property type="nucleotide sequence ID" value="NZ_BNJK01000001.1"/>
</dbReference>
<proteinExistence type="predicted"/>
<dbReference type="AlphaFoldDB" id="A0A8J3IMK4"/>
<feature type="transmembrane region" description="Helical" evidence="8">
    <location>
        <begin position="28"/>
        <end position="47"/>
    </location>
</feature>
<feature type="transmembrane region" description="Helical" evidence="8">
    <location>
        <begin position="133"/>
        <end position="151"/>
    </location>
</feature>
<evidence type="ECO:0000256" key="6">
    <source>
        <dbReference type="ARBA" id="ARBA00022989"/>
    </source>
</evidence>
<sequence length="448" mass="50985">MLIAPQNVGRALARSVSHWGKSAFVRPLLAHPVAGTFIVAVVVRLLYNVTAARGYVPKYDAALYHILALHLVQQHYFSLYTFHPTVSRAPLWPLLMAPLYALTGPNPLGPRLLLCVIGAGTCAILARWALDLFGTRIAWFTGLLAACYPGLFLYDGWLFSESLYTFLLTAFTYSLFRLQRGKILPCHILFWSLASGLLLGLAALTRPNGVQLLGVLWLWGCILVCFRRIPWPTMLRIVALSTAIALALISPWTYRNFTVTHRFVLVASGMGDVLLGAYNDTVLHNMPFTGPGFWVSRDLVRPRITVAGHDAYAYTPDDEQRDVQTALRWMNEHRQAVPLLWWYHWQHMWQPETFEPGLPINEFPERFSSLLVRNMLNDISPLIFLFAAAGIIILWRRWHRQLLAVYLVLALTILQNIFLYANMRFRAPIEPLLVLLVGGLFWWLSHRS</sequence>
<feature type="transmembrane region" description="Helical" evidence="8">
    <location>
        <begin position="59"/>
        <end position="77"/>
    </location>
</feature>
<keyword evidence="7 8" id="KW-0472">Membrane</keyword>
<protein>
    <recommendedName>
        <fullName evidence="11">Glycosyltransferase RgtA/B/C/D-like domain-containing protein</fullName>
    </recommendedName>
</protein>
<feature type="transmembrane region" description="Helical" evidence="8">
    <location>
        <begin position="210"/>
        <end position="226"/>
    </location>
</feature>
<name>A0A8J3IMK4_9CHLR</name>
<accession>A0A8J3IMK4</accession>
<evidence type="ECO:0000313" key="9">
    <source>
        <dbReference type="EMBL" id="GHO93897.1"/>
    </source>
</evidence>
<feature type="transmembrane region" description="Helical" evidence="8">
    <location>
        <begin position="157"/>
        <end position="176"/>
    </location>
</feature>
<evidence type="ECO:0000256" key="7">
    <source>
        <dbReference type="ARBA" id="ARBA00023136"/>
    </source>
</evidence>
<evidence type="ECO:0000256" key="3">
    <source>
        <dbReference type="ARBA" id="ARBA00022676"/>
    </source>
</evidence>
<dbReference type="PANTHER" id="PTHR33908">
    <property type="entry name" value="MANNOSYLTRANSFERASE YKCB-RELATED"/>
    <property type="match status" value="1"/>
</dbReference>
<feature type="transmembrane region" description="Helical" evidence="8">
    <location>
        <begin position="108"/>
        <end position="126"/>
    </location>
</feature>
<keyword evidence="2" id="KW-1003">Cell membrane</keyword>
<dbReference type="Proteomes" id="UP000597444">
    <property type="component" value="Unassembled WGS sequence"/>
</dbReference>
<reference evidence="9" key="1">
    <citation type="submission" date="2020-10" db="EMBL/GenBank/DDBJ databases">
        <title>Taxonomic study of unclassified bacteria belonging to the class Ktedonobacteria.</title>
        <authorList>
            <person name="Yabe S."/>
            <person name="Wang C.M."/>
            <person name="Zheng Y."/>
            <person name="Sakai Y."/>
            <person name="Cavaletti L."/>
            <person name="Monciardini P."/>
            <person name="Donadio S."/>
        </authorList>
    </citation>
    <scope>NUCLEOTIDE SEQUENCE</scope>
    <source>
        <strain evidence="9">ID150040</strain>
    </source>
</reference>
<dbReference type="EMBL" id="BNJK01000001">
    <property type="protein sequence ID" value="GHO93897.1"/>
    <property type="molecule type" value="Genomic_DNA"/>
</dbReference>
<dbReference type="GO" id="GO:0005886">
    <property type="term" value="C:plasma membrane"/>
    <property type="evidence" value="ECO:0007669"/>
    <property type="project" value="UniProtKB-SubCell"/>
</dbReference>
<keyword evidence="4" id="KW-0808">Transferase</keyword>
<keyword evidence="6 8" id="KW-1133">Transmembrane helix</keyword>
<evidence type="ECO:0000256" key="1">
    <source>
        <dbReference type="ARBA" id="ARBA00004651"/>
    </source>
</evidence>
<organism evidence="9 10">
    <name type="scientific">Reticulibacter mediterranei</name>
    <dbReference type="NCBI Taxonomy" id="2778369"/>
    <lineage>
        <taxon>Bacteria</taxon>
        <taxon>Bacillati</taxon>
        <taxon>Chloroflexota</taxon>
        <taxon>Ktedonobacteria</taxon>
        <taxon>Ktedonobacterales</taxon>
        <taxon>Reticulibacteraceae</taxon>
        <taxon>Reticulibacter</taxon>
    </lineage>
</organism>
<keyword evidence="5 8" id="KW-0812">Transmembrane</keyword>
<feature type="transmembrane region" description="Helical" evidence="8">
    <location>
        <begin position="427"/>
        <end position="444"/>
    </location>
</feature>
<dbReference type="InterPro" id="IPR050297">
    <property type="entry name" value="LipidA_mod_glycosyltrf_83"/>
</dbReference>
<keyword evidence="10" id="KW-1185">Reference proteome</keyword>
<feature type="transmembrane region" description="Helical" evidence="8">
    <location>
        <begin position="402"/>
        <end position="421"/>
    </location>
</feature>